<reference evidence="3 4" key="1">
    <citation type="submission" date="2024-08" db="EMBL/GenBank/DDBJ databases">
        <title>Heavy metals resistant antinobacteria isolated from wastewater.</title>
        <authorList>
            <person name="Roman Ponce B."/>
            <person name="Blanco Mercado M.A."/>
            <person name="Avila Aldana I.N."/>
            <person name="Morales Arrieta S."/>
        </authorList>
    </citation>
    <scope>NUCLEOTIDE SEQUENCE [LARGE SCALE GENOMIC DNA]</scope>
    <source>
        <strain evidence="4">sma-1</strain>
    </source>
</reference>
<dbReference type="CDD" id="cd06223">
    <property type="entry name" value="PRTases_typeI"/>
    <property type="match status" value="1"/>
</dbReference>
<gene>
    <name evidence="3" type="ORF">AB7P39_13545</name>
</gene>
<evidence type="ECO:0000259" key="2">
    <source>
        <dbReference type="Pfam" id="PF00156"/>
    </source>
</evidence>
<sequence length="221" mass="23951">MQPIASRPESWREHLADALDLLMPVWCAGCDAPGRALCATCVAELPRPRRRDADGLDVRSLARYEGAAARIIRALKEDGRTGLCRPLGRLVAGLVRDAGWEDAALVPVPPSRAALRRRGYAVPEMIARHGDVRTARRLRVRGRVLDQRRLDRAERQRNVAGSFVARPGTTAAVIVDDVMTTGATLREAQRALREAGSRVVGAVVLADTPLRMTVGDIPGGS</sequence>
<dbReference type="InterPro" id="IPR029057">
    <property type="entry name" value="PRTase-like"/>
</dbReference>
<comment type="caution">
    <text evidence="3">The sequence shown here is derived from an EMBL/GenBank/DDBJ whole genome shotgun (WGS) entry which is preliminary data.</text>
</comment>
<dbReference type="Proteomes" id="UP001589643">
    <property type="component" value="Unassembled WGS sequence"/>
</dbReference>
<dbReference type="SUPFAM" id="SSF53271">
    <property type="entry name" value="PRTase-like"/>
    <property type="match status" value="1"/>
</dbReference>
<dbReference type="Pfam" id="PF00156">
    <property type="entry name" value="Pribosyltran"/>
    <property type="match status" value="1"/>
</dbReference>
<dbReference type="Gene3D" id="3.40.50.2020">
    <property type="match status" value="1"/>
</dbReference>
<feature type="domain" description="Phosphoribosyltransferase" evidence="2">
    <location>
        <begin position="172"/>
        <end position="209"/>
    </location>
</feature>
<dbReference type="PANTHER" id="PTHR47505">
    <property type="entry name" value="DNA UTILIZATION PROTEIN YHGH"/>
    <property type="match status" value="1"/>
</dbReference>
<evidence type="ECO:0000313" key="4">
    <source>
        <dbReference type="Proteomes" id="UP001589643"/>
    </source>
</evidence>
<keyword evidence="4" id="KW-1185">Reference proteome</keyword>
<evidence type="ECO:0000313" key="3">
    <source>
        <dbReference type="EMBL" id="MFB8893867.1"/>
    </source>
</evidence>
<dbReference type="RefSeq" id="WP_240309731.1">
    <property type="nucleotide sequence ID" value="NZ_JBHLHV010000002.1"/>
</dbReference>
<comment type="similarity">
    <text evidence="1">Belongs to the ComF/GntX family.</text>
</comment>
<dbReference type="InterPro" id="IPR000836">
    <property type="entry name" value="PRTase_dom"/>
</dbReference>
<proteinExistence type="inferred from homology"/>
<dbReference type="InterPro" id="IPR051910">
    <property type="entry name" value="ComF/GntX_DNA_util-trans"/>
</dbReference>
<dbReference type="PANTHER" id="PTHR47505:SF1">
    <property type="entry name" value="DNA UTILIZATION PROTEIN YHGH"/>
    <property type="match status" value="1"/>
</dbReference>
<protein>
    <submittedName>
        <fullName evidence="3">ComF family protein</fullName>
    </submittedName>
</protein>
<evidence type="ECO:0000256" key="1">
    <source>
        <dbReference type="ARBA" id="ARBA00008007"/>
    </source>
</evidence>
<name>A0ABV5EV83_9MICO</name>
<accession>A0ABV5EV83</accession>
<organism evidence="3 4">
    <name type="scientific">Microbacterium plantarum</name>
    <dbReference type="NCBI Taxonomy" id="1816425"/>
    <lineage>
        <taxon>Bacteria</taxon>
        <taxon>Bacillati</taxon>
        <taxon>Actinomycetota</taxon>
        <taxon>Actinomycetes</taxon>
        <taxon>Micrococcales</taxon>
        <taxon>Microbacteriaceae</taxon>
        <taxon>Microbacterium</taxon>
    </lineage>
</organism>
<dbReference type="EMBL" id="JBHLHV010000002">
    <property type="protein sequence ID" value="MFB8893867.1"/>
    <property type="molecule type" value="Genomic_DNA"/>
</dbReference>